<protein>
    <submittedName>
        <fullName evidence="1">Uncharacterized protein TCIL3000_11_4430</fullName>
    </submittedName>
</protein>
<evidence type="ECO:0000313" key="1">
    <source>
        <dbReference type="EMBL" id="CCC95038.1"/>
    </source>
</evidence>
<accession>G0V068</accession>
<reference evidence="1" key="1">
    <citation type="journal article" date="2012" name="Proc. Natl. Acad. Sci. U.S.A.">
        <title>Antigenic diversity is generated by distinct evolutionary mechanisms in African trypanosome species.</title>
        <authorList>
            <person name="Jackson A.P."/>
            <person name="Berry A."/>
            <person name="Aslett M."/>
            <person name="Allison H.C."/>
            <person name="Burton P."/>
            <person name="Vavrova-Anderson J."/>
            <person name="Brown R."/>
            <person name="Browne H."/>
            <person name="Corton N."/>
            <person name="Hauser H."/>
            <person name="Gamble J."/>
            <person name="Gilderthorp R."/>
            <person name="Marcello L."/>
            <person name="McQuillan J."/>
            <person name="Otto T.D."/>
            <person name="Quail M.A."/>
            <person name="Sanders M.J."/>
            <person name="van Tonder A."/>
            <person name="Ginger M.L."/>
            <person name="Field M.C."/>
            <person name="Barry J.D."/>
            <person name="Hertz-Fowler C."/>
            <person name="Berriman M."/>
        </authorList>
    </citation>
    <scope>NUCLEOTIDE SEQUENCE</scope>
    <source>
        <strain evidence="1">IL3000</strain>
    </source>
</reference>
<dbReference type="VEuPathDB" id="TriTrypDB:TcIL3000.11.4430"/>
<gene>
    <name evidence="1" type="ORF">TCIL3000_11_4430</name>
</gene>
<organism evidence="1">
    <name type="scientific">Trypanosoma congolense (strain IL3000)</name>
    <dbReference type="NCBI Taxonomy" id="1068625"/>
    <lineage>
        <taxon>Eukaryota</taxon>
        <taxon>Discoba</taxon>
        <taxon>Euglenozoa</taxon>
        <taxon>Kinetoplastea</taxon>
        <taxon>Metakinetoplastina</taxon>
        <taxon>Trypanosomatida</taxon>
        <taxon>Trypanosomatidae</taxon>
        <taxon>Trypanosoma</taxon>
        <taxon>Nannomonas</taxon>
    </lineage>
</organism>
<name>G0V068_TRYCI</name>
<sequence>MRAPLTLSGRCYWGRRTGEAGQFVYSAVLDAAGGKCAGNTPLTFVGNSYYERRFDKKASSASPSLPPLHAGDVVLKSSLAVPAHLRSRRTVDVTGIQTSYFDASERNRRALCAVGSVIQSMHLYDGHEVPELRRGNVALGKVVALCAYATSGASASSPAVPSLVLLENVARALTKRRSLLYYSEADGVQLVRVIAEGCRAAAEQEIHIQPVMRDGCVVAVRLDC</sequence>
<proteinExistence type="predicted"/>
<dbReference type="AlphaFoldDB" id="G0V068"/>
<dbReference type="EMBL" id="HE575324">
    <property type="protein sequence ID" value="CCC95038.1"/>
    <property type="molecule type" value="Genomic_DNA"/>
</dbReference>